<evidence type="ECO:0000313" key="2">
    <source>
        <dbReference type="Proteomes" id="UP000567885"/>
    </source>
</evidence>
<comment type="caution">
    <text evidence="1">The sequence shown here is derived from an EMBL/GenBank/DDBJ whole genome shotgun (WGS) entry which is preliminary data.</text>
</comment>
<reference evidence="1 2" key="1">
    <citation type="submission" date="2020-05" db="EMBL/GenBank/DDBJ databases">
        <title>Identification and distribution of gene clusters putatively required for synthesis of sphingolipid metabolism inhibitors in phylogenetically diverse species of the filamentous fungus Fusarium.</title>
        <authorList>
            <person name="Kim H.-S."/>
            <person name="Busman M."/>
            <person name="Brown D.W."/>
            <person name="Divon H."/>
            <person name="Uhlig S."/>
            <person name="Proctor R.H."/>
        </authorList>
    </citation>
    <scope>NUCLEOTIDE SEQUENCE [LARGE SCALE GENOMIC DNA]</scope>
    <source>
        <strain evidence="1 2">NRRL 20693</strain>
    </source>
</reference>
<gene>
    <name evidence="1" type="ORF">FHETE_2380</name>
</gene>
<protein>
    <submittedName>
        <fullName evidence="1">Uncharacterized protein</fullName>
    </submittedName>
</protein>
<dbReference type="OrthoDB" id="10261951at2759"/>
<keyword evidence="2" id="KW-1185">Reference proteome</keyword>
<accession>A0A8H5TUD3</accession>
<dbReference type="EMBL" id="JAAGWQ010000037">
    <property type="protein sequence ID" value="KAF5675777.1"/>
    <property type="molecule type" value="Genomic_DNA"/>
</dbReference>
<name>A0A8H5TUD3_FUSHE</name>
<sequence length="278" mass="31074">MKTVQPEFDRDFSFLRFQDESGLEQYDPIAVKRSAYWCYCGPLLDTETNSCLPANFSEFESAAFTGSVRSRFVSFLSYISNLLVARGINHYFLTIRATTPTHEFDQPRWHTDELFFAKAPKGFLPGTRLGLKSQRSQQDNTGTNWKICTTLLGPSTLFIPLHHQPSARERQKTARQAASTDHECLSIRCAGCASAADAVRNELAITLEPFGTEAAAMGECSIFQLGSDHGAVHSEPCSSREASGRIFVSVVPGTKDELETLMLKWGMEFPRQWWVGGR</sequence>
<proteinExistence type="predicted"/>
<organism evidence="1 2">
    <name type="scientific">Fusarium heterosporum</name>
    <dbReference type="NCBI Taxonomy" id="42747"/>
    <lineage>
        <taxon>Eukaryota</taxon>
        <taxon>Fungi</taxon>
        <taxon>Dikarya</taxon>
        <taxon>Ascomycota</taxon>
        <taxon>Pezizomycotina</taxon>
        <taxon>Sordariomycetes</taxon>
        <taxon>Hypocreomycetidae</taxon>
        <taxon>Hypocreales</taxon>
        <taxon>Nectriaceae</taxon>
        <taxon>Fusarium</taxon>
        <taxon>Fusarium heterosporum species complex</taxon>
    </lineage>
</organism>
<evidence type="ECO:0000313" key="1">
    <source>
        <dbReference type="EMBL" id="KAF5675777.1"/>
    </source>
</evidence>
<dbReference type="Proteomes" id="UP000567885">
    <property type="component" value="Unassembled WGS sequence"/>
</dbReference>
<dbReference type="AlphaFoldDB" id="A0A8H5TUD3"/>